<dbReference type="Proteomes" id="UP000316208">
    <property type="component" value="Unassembled WGS sequence"/>
</dbReference>
<dbReference type="InterPro" id="IPR026838">
    <property type="entry name" value="YheC/D"/>
</dbReference>
<organism evidence="1 2">
    <name type="scientific">Paenibacillus popilliae</name>
    <name type="common">Bacillus popilliae</name>
    <dbReference type="NCBI Taxonomy" id="78057"/>
    <lineage>
        <taxon>Bacteria</taxon>
        <taxon>Bacillati</taxon>
        <taxon>Bacillota</taxon>
        <taxon>Bacilli</taxon>
        <taxon>Bacillales</taxon>
        <taxon>Paenibacillaceae</taxon>
        <taxon>Paenibacillus</taxon>
    </lineage>
</organism>
<dbReference type="RefSeq" id="WP_142544142.1">
    <property type="nucleotide sequence ID" value="NZ_SADY01000003.1"/>
</dbReference>
<evidence type="ECO:0000313" key="2">
    <source>
        <dbReference type="Proteomes" id="UP000316208"/>
    </source>
</evidence>
<dbReference type="Pfam" id="PF14398">
    <property type="entry name" value="ATPgrasp_YheCD"/>
    <property type="match status" value="1"/>
</dbReference>
<dbReference type="EMBL" id="SADY01000003">
    <property type="protein sequence ID" value="TQR45087.1"/>
    <property type="molecule type" value="Genomic_DNA"/>
</dbReference>
<protein>
    <submittedName>
        <fullName evidence="1">YheC/YheD family protein</fullName>
    </submittedName>
</protein>
<proteinExistence type="predicted"/>
<reference evidence="1 2" key="1">
    <citation type="submission" date="2018-03" db="EMBL/GenBank/DDBJ databases">
        <title>Aerobic endospore-forming bacteria genome sequencing and assembly.</title>
        <authorList>
            <person name="Cavalcante D.A."/>
            <person name="Driks A."/>
            <person name="Putonti C."/>
            <person name="De-Souza M.T."/>
        </authorList>
    </citation>
    <scope>NUCLEOTIDE SEQUENCE [LARGE SCALE GENOMIC DNA]</scope>
    <source>
        <strain evidence="1 2">SDF0028</strain>
    </source>
</reference>
<keyword evidence="2" id="KW-1185">Reference proteome</keyword>
<name>A0ABY3ARF8_PAEPP</name>
<evidence type="ECO:0000313" key="1">
    <source>
        <dbReference type="EMBL" id="TQR45087.1"/>
    </source>
</evidence>
<comment type="caution">
    <text evidence="1">The sequence shown here is derived from an EMBL/GenBank/DDBJ whole genome shotgun (WGS) entry which is preliminary data.</text>
</comment>
<sequence length="458" mass="51512">MSLTVCNVHLTPNSEKILYVSNSLLKQLKLAGKRSVRLRLGKTIIPASVRPIQKPGKHLYVSAGLRSAVRIPKSGSVFLLNEAEGDIHIGPLIGIMSDGTSRSSSAPFGSRTGFIRQILRTGNKKAYVFAFAPRDINWNNDTVLGYFLGPSGGWIRRTVPLPDVVYNRLPSRRAETSGSYNTLRERFTRKKIPFFNWSFFNKSDVYALLKNELEANQHVPESVMNPSSDTIRTMLERHQFAYYKPSGGSLGIGIYRLTYLPKKGFFARYTSNGKNVLLRFRSFSSLMRMLEARHGRSLRNYVIQQGVRLIEIDGCPIDFRFHMHKNGDNKWAVVGIGAKKAGKGSVTTHVKNGGRLMTPSQALQRAFGERSDEVLGKARKIAIQLAEAIERNHPHLIGELGFDIGIDRDEQVWMFEANAKPGRSIFKHPSLKNEGQASIEHILDHCLYLSKFRRGEIT</sequence>
<gene>
    <name evidence="1" type="ORF">C7Y44_12385</name>
</gene>
<dbReference type="SUPFAM" id="SSF56059">
    <property type="entry name" value="Glutathione synthetase ATP-binding domain-like"/>
    <property type="match status" value="1"/>
</dbReference>
<accession>A0ABY3ARF8</accession>